<evidence type="ECO:0000259" key="4">
    <source>
        <dbReference type="PROSITE" id="PS51165"/>
    </source>
</evidence>
<dbReference type="Pfam" id="PF02926">
    <property type="entry name" value="THUMP"/>
    <property type="match status" value="1"/>
</dbReference>
<sequence length="370" mass="42144">MKLTIKTLFGFEDILAKEVEALGGEKIEKITRGVQCEGNPAFLYRANLSLRTAMKILVPIYSFRAKNEKQLYDKMMEFDWSNFLDVDQTFAIDPVIFSEIFTHSKFVGLKAKDAMVDQYRNKYRRRPSIDTDKPDVLFNLHCANDSFTISMDSSGAALNQRGYREEGHRAPMNEVLAAGMVILSGWDKKSPLVDPMCGSGTILTEAAMIAMNMGPNLKRKEFGFRTWPEYSPILFNNIKNEELGKIRKPSMDLIGIDIDDSAVTLARKALGKIGLRREVKIKTMDFREFKPINDAGTIITNPPYGERIGDDILEFYKTMGDAFKQNFVGYDAWLISSNKQALKQIGLKDSERIKLYNGKLECDFCKYELY</sequence>
<dbReference type="Gene3D" id="3.40.50.150">
    <property type="entry name" value="Vaccinia Virus protein VP39"/>
    <property type="match status" value="1"/>
</dbReference>
<dbReference type="GO" id="GO:0003723">
    <property type="term" value="F:RNA binding"/>
    <property type="evidence" value="ECO:0007669"/>
    <property type="project" value="UniProtKB-UniRule"/>
</dbReference>
<dbReference type="PANTHER" id="PTHR47313">
    <property type="entry name" value="RIBOSOMAL RNA LARGE SUBUNIT METHYLTRANSFERASE K/L"/>
    <property type="match status" value="1"/>
</dbReference>
<dbReference type="PROSITE" id="PS00092">
    <property type="entry name" value="N6_MTASE"/>
    <property type="match status" value="1"/>
</dbReference>
<dbReference type="SMART" id="SM00981">
    <property type="entry name" value="THUMP"/>
    <property type="match status" value="1"/>
</dbReference>
<name>A0A239IX94_EKHLU</name>
<evidence type="ECO:0000313" key="6">
    <source>
        <dbReference type="Proteomes" id="UP000198393"/>
    </source>
</evidence>
<accession>A0A239IX94</accession>
<dbReference type="PANTHER" id="PTHR47313:SF1">
    <property type="entry name" value="RIBOSOMAL RNA LARGE SUBUNIT METHYLTRANSFERASE K_L"/>
    <property type="match status" value="1"/>
</dbReference>
<keyword evidence="1 5" id="KW-0489">Methyltransferase</keyword>
<evidence type="ECO:0000256" key="2">
    <source>
        <dbReference type="ARBA" id="ARBA00022679"/>
    </source>
</evidence>
<evidence type="ECO:0000256" key="1">
    <source>
        <dbReference type="ARBA" id="ARBA00022603"/>
    </source>
</evidence>
<dbReference type="RefSeq" id="WP_179213362.1">
    <property type="nucleotide sequence ID" value="NZ_FZPD01000003.1"/>
</dbReference>
<dbReference type="SUPFAM" id="SSF53335">
    <property type="entry name" value="S-adenosyl-L-methionine-dependent methyltransferases"/>
    <property type="match status" value="1"/>
</dbReference>
<dbReference type="Pfam" id="PF01170">
    <property type="entry name" value="UPF0020"/>
    <property type="match status" value="1"/>
</dbReference>
<dbReference type="GO" id="GO:0008990">
    <property type="term" value="F:rRNA (guanine-N2-)-methyltransferase activity"/>
    <property type="evidence" value="ECO:0007669"/>
    <property type="project" value="TreeGrafter"/>
</dbReference>
<dbReference type="InterPro" id="IPR029063">
    <property type="entry name" value="SAM-dependent_MTases_sf"/>
</dbReference>
<keyword evidence="6" id="KW-1185">Reference proteome</keyword>
<dbReference type="PROSITE" id="PS51165">
    <property type="entry name" value="THUMP"/>
    <property type="match status" value="1"/>
</dbReference>
<organism evidence="5 6">
    <name type="scientific">Ekhidna lutea</name>
    <dbReference type="NCBI Taxonomy" id="447679"/>
    <lineage>
        <taxon>Bacteria</taxon>
        <taxon>Pseudomonadati</taxon>
        <taxon>Bacteroidota</taxon>
        <taxon>Cytophagia</taxon>
        <taxon>Cytophagales</taxon>
        <taxon>Reichenbachiellaceae</taxon>
        <taxon>Ekhidna</taxon>
    </lineage>
</organism>
<dbReference type="Proteomes" id="UP000198393">
    <property type="component" value="Unassembled WGS sequence"/>
</dbReference>
<dbReference type="EMBL" id="FZPD01000003">
    <property type="protein sequence ID" value="SNS98240.1"/>
    <property type="molecule type" value="Genomic_DNA"/>
</dbReference>
<dbReference type="InterPro" id="IPR004114">
    <property type="entry name" value="THUMP_dom"/>
</dbReference>
<dbReference type="InterPro" id="IPR054170">
    <property type="entry name" value="RlmL_1st"/>
</dbReference>
<protein>
    <submittedName>
        <fullName evidence="5">Putative N6-adenine-specific DNA methylase</fullName>
    </submittedName>
</protein>
<dbReference type="Gene3D" id="3.30.2130.30">
    <property type="match status" value="1"/>
</dbReference>
<dbReference type="GO" id="GO:0070043">
    <property type="term" value="F:rRNA (guanine-N7-)-methyltransferase activity"/>
    <property type="evidence" value="ECO:0007669"/>
    <property type="project" value="TreeGrafter"/>
</dbReference>
<dbReference type="CDD" id="cd11715">
    <property type="entry name" value="THUMP_AdoMetMT"/>
    <property type="match status" value="1"/>
</dbReference>
<proteinExistence type="predicted"/>
<dbReference type="AlphaFoldDB" id="A0A239IX94"/>
<keyword evidence="3" id="KW-0694">RNA-binding</keyword>
<gene>
    <name evidence="5" type="ORF">SAMN05421640_1879</name>
</gene>
<reference evidence="5 6" key="1">
    <citation type="submission" date="2017-06" db="EMBL/GenBank/DDBJ databases">
        <authorList>
            <person name="Kim H.J."/>
            <person name="Triplett B.A."/>
        </authorList>
    </citation>
    <scope>NUCLEOTIDE SEQUENCE [LARGE SCALE GENOMIC DNA]</scope>
    <source>
        <strain evidence="5 6">DSM 19307</strain>
    </source>
</reference>
<dbReference type="InterPro" id="IPR000241">
    <property type="entry name" value="RlmKL-like_Mtase"/>
</dbReference>
<evidence type="ECO:0000256" key="3">
    <source>
        <dbReference type="PROSITE-ProRule" id="PRU00529"/>
    </source>
</evidence>
<dbReference type="InterPro" id="IPR002052">
    <property type="entry name" value="DNA_methylase_N6_adenine_CS"/>
</dbReference>
<dbReference type="Pfam" id="PF22020">
    <property type="entry name" value="RlmL_1st"/>
    <property type="match status" value="1"/>
</dbReference>
<evidence type="ECO:0000313" key="5">
    <source>
        <dbReference type="EMBL" id="SNS98240.1"/>
    </source>
</evidence>
<feature type="domain" description="THUMP" evidence="4">
    <location>
        <begin position="42"/>
        <end position="153"/>
    </location>
</feature>
<keyword evidence="2" id="KW-0808">Transferase</keyword>